<dbReference type="PANTHER" id="PTHR10782:SF4">
    <property type="entry name" value="TONALLI, ISOFORM E"/>
    <property type="match status" value="1"/>
</dbReference>
<evidence type="ECO:0000313" key="6">
    <source>
        <dbReference type="Proteomes" id="UP000046392"/>
    </source>
</evidence>
<dbReference type="Pfam" id="PF02891">
    <property type="entry name" value="zf-MIZ"/>
    <property type="match status" value="1"/>
</dbReference>
<dbReference type="Proteomes" id="UP000046392">
    <property type="component" value="Unplaced"/>
</dbReference>
<proteinExistence type="predicted"/>
<sequence length="436" mass="50862">MANSQDHNIFTNELAIKKCWDLILKKFRTVDLYSCLKRINHKPSGTKSQLRRILSDIFELHTDDEELVKIILDRGDILDCYLETGIEIDDVRIIPTLDIGYFSSYIERKNIFTMRRLYFYKDIQKIGGWSCVTIRSIDYRMSLEFKVATNLFNGLFLEAGSGMPPQTTFLLRCARINDDDRAINALKDDYPVGMKLFINEVDFTSLLPREIFYNNIDRRERLSSPTVLNKGIIECQEDCEQSDYLNIRVEFARARNKNNTYAIGVFSSTQGSVEDLCNEILSRERITIDEFKKDFVKFMPKQRGIELDCTKINLLSSATYVRIRIPFRGRNCNHIIPDDLEDYLTINRGNEKWLCKICKNLCTPDDIMIDEFFEKILNNHPDDEEIFLYSGERLMYKLGDGIEMYIDDLLEKKDDKEISDDNVGVVEGDEKVVNDK</sequence>
<evidence type="ECO:0000256" key="4">
    <source>
        <dbReference type="PROSITE-ProRule" id="PRU00452"/>
    </source>
</evidence>
<evidence type="ECO:0000313" key="7">
    <source>
        <dbReference type="WBParaSite" id="SPAL_0000568000.1"/>
    </source>
</evidence>
<dbReference type="WBParaSite" id="SPAL_0000568000.1">
    <property type="protein sequence ID" value="SPAL_0000568000.1"/>
    <property type="gene ID" value="SPAL_0000568000"/>
</dbReference>
<evidence type="ECO:0000256" key="2">
    <source>
        <dbReference type="ARBA" id="ARBA00022771"/>
    </source>
</evidence>
<dbReference type="GO" id="GO:0016925">
    <property type="term" value="P:protein sumoylation"/>
    <property type="evidence" value="ECO:0007669"/>
    <property type="project" value="TreeGrafter"/>
</dbReference>
<dbReference type="PANTHER" id="PTHR10782">
    <property type="entry name" value="ZINC FINGER MIZ DOMAIN-CONTAINING PROTEIN"/>
    <property type="match status" value="1"/>
</dbReference>
<keyword evidence="1" id="KW-0479">Metal-binding</keyword>
<dbReference type="InterPro" id="IPR004181">
    <property type="entry name" value="Znf_MIZ"/>
</dbReference>
<keyword evidence="3" id="KW-0862">Zinc</keyword>
<dbReference type="STRING" id="174720.A0A0N5BI96"/>
<keyword evidence="6" id="KW-1185">Reference proteome</keyword>
<dbReference type="PROSITE" id="PS51044">
    <property type="entry name" value="ZF_SP_RING"/>
    <property type="match status" value="1"/>
</dbReference>
<dbReference type="InterPro" id="IPR013083">
    <property type="entry name" value="Znf_RING/FYVE/PHD"/>
</dbReference>
<reference evidence="7" key="1">
    <citation type="submission" date="2017-02" db="UniProtKB">
        <authorList>
            <consortium name="WormBaseParasite"/>
        </authorList>
    </citation>
    <scope>IDENTIFICATION</scope>
</reference>
<dbReference type="GO" id="GO:0000785">
    <property type="term" value="C:chromatin"/>
    <property type="evidence" value="ECO:0007669"/>
    <property type="project" value="TreeGrafter"/>
</dbReference>
<evidence type="ECO:0000256" key="1">
    <source>
        <dbReference type="ARBA" id="ARBA00022723"/>
    </source>
</evidence>
<dbReference type="GO" id="GO:0008270">
    <property type="term" value="F:zinc ion binding"/>
    <property type="evidence" value="ECO:0007669"/>
    <property type="project" value="UniProtKB-KW"/>
</dbReference>
<accession>A0A0N5BI96</accession>
<name>A0A0N5BI96_STREA</name>
<keyword evidence="2 4" id="KW-0863">Zinc-finger</keyword>
<dbReference type="Gene3D" id="3.30.40.10">
    <property type="entry name" value="Zinc/RING finger domain, C3HC4 (zinc finger)"/>
    <property type="match status" value="1"/>
</dbReference>
<feature type="domain" description="SP-RING-type" evidence="5">
    <location>
        <begin position="301"/>
        <end position="382"/>
    </location>
</feature>
<evidence type="ECO:0000256" key="3">
    <source>
        <dbReference type="ARBA" id="ARBA00022833"/>
    </source>
</evidence>
<dbReference type="GO" id="GO:0061665">
    <property type="term" value="F:SUMO ligase activity"/>
    <property type="evidence" value="ECO:0007669"/>
    <property type="project" value="TreeGrafter"/>
</dbReference>
<evidence type="ECO:0000259" key="5">
    <source>
        <dbReference type="PROSITE" id="PS51044"/>
    </source>
</evidence>
<protein>
    <submittedName>
        <fullName evidence="7">SP-RING-type domain-containing protein</fullName>
    </submittedName>
</protein>
<organism evidence="6 7">
    <name type="scientific">Strongyloides papillosus</name>
    <name type="common">Intestinal threadworm</name>
    <dbReference type="NCBI Taxonomy" id="174720"/>
    <lineage>
        <taxon>Eukaryota</taxon>
        <taxon>Metazoa</taxon>
        <taxon>Ecdysozoa</taxon>
        <taxon>Nematoda</taxon>
        <taxon>Chromadorea</taxon>
        <taxon>Rhabditida</taxon>
        <taxon>Tylenchina</taxon>
        <taxon>Panagrolaimomorpha</taxon>
        <taxon>Strongyloidoidea</taxon>
        <taxon>Strongyloididae</taxon>
        <taxon>Strongyloides</taxon>
    </lineage>
</organism>
<dbReference type="AlphaFoldDB" id="A0A0N5BI96"/>